<accession>A0A6C0CW77</accession>
<feature type="compositionally biased region" description="Basic residues" evidence="1">
    <location>
        <begin position="278"/>
        <end position="299"/>
    </location>
</feature>
<sequence length="299" mass="33739">MKKNKVKKHQKYSRKNKKTIKQKRQHKRGKYSKTLRGGDICLKEVTDKTPPEVNRIGDENTNLPKKSSWGFGSLFGNKKTETPPIQRNPIETTPIETTPIETTPIETKPIETKPIEQVKIVDEKITDDIKNPLLSSEIEDTSIVSSPLQPGEAGFVKPPPPSTPNPYLNPTVSTEDTTIENSEIIEDSMSPPLPPVESKNPNNMLDQIKEGVKLKSVSENSNIPPPPPPPPAKKNELSNVADVFEKGIKEKFKNTGINEEEEEEEEDKTWRDSEGGKTRRRRRNKKSTRKNAKKVPKKQ</sequence>
<feature type="region of interest" description="Disordered" evidence="1">
    <location>
        <begin position="1"/>
        <end position="37"/>
    </location>
</feature>
<dbReference type="EMBL" id="MN739491">
    <property type="protein sequence ID" value="QHT08180.1"/>
    <property type="molecule type" value="Genomic_DNA"/>
</dbReference>
<reference evidence="3" key="1">
    <citation type="journal article" date="2020" name="Nature">
        <title>Giant virus diversity and host interactions through global metagenomics.</title>
        <authorList>
            <person name="Schulz F."/>
            <person name="Roux S."/>
            <person name="Paez-Espino D."/>
            <person name="Jungbluth S."/>
            <person name="Walsh D.A."/>
            <person name="Denef V.J."/>
            <person name="McMahon K.D."/>
            <person name="Konstantinidis K.T."/>
            <person name="Eloe-Fadrosh E.A."/>
            <person name="Kyrpides N.C."/>
            <person name="Woyke T."/>
        </authorList>
    </citation>
    <scope>NUCLEOTIDE SEQUENCE</scope>
    <source>
        <strain evidence="3">GVMAG-M-3300022752-39</strain>
    </source>
</reference>
<evidence type="ECO:0000259" key="2">
    <source>
        <dbReference type="PROSITE" id="PS51082"/>
    </source>
</evidence>
<feature type="compositionally biased region" description="Low complexity" evidence="1">
    <location>
        <begin position="89"/>
        <end position="107"/>
    </location>
</feature>
<organism evidence="3">
    <name type="scientific">viral metagenome</name>
    <dbReference type="NCBI Taxonomy" id="1070528"/>
    <lineage>
        <taxon>unclassified sequences</taxon>
        <taxon>metagenomes</taxon>
        <taxon>organismal metagenomes</taxon>
    </lineage>
</organism>
<dbReference type="GO" id="GO:0003779">
    <property type="term" value="F:actin binding"/>
    <property type="evidence" value="ECO:0007669"/>
    <property type="project" value="InterPro"/>
</dbReference>
<feature type="domain" description="WH2" evidence="2">
    <location>
        <begin position="200"/>
        <end position="217"/>
    </location>
</feature>
<feature type="compositionally biased region" description="Pro residues" evidence="1">
    <location>
        <begin position="223"/>
        <end position="232"/>
    </location>
</feature>
<feature type="region of interest" description="Disordered" evidence="1">
    <location>
        <begin position="141"/>
        <end position="173"/>
    </location>
</feature>
<feature type="region of interest" description="Disordered" evidence="1">
    <location>
        <begin position="185"/>
        <end position="299"/>
    </location>
</feature>
<feature type="compositionally biased region" description="Basic residues" evidence="1">
    <location>
        <begin position="1"/>
        <end position="33"/>
    </location>
</feature>
<evidence type="ECO:0000256" key="1">
    <source>
        <dbReference type="SAM" id="MobiDB-lite"/>
    </source>
</evidence>
<proteinExistence type="predicted"/>
<feature type="compositionally biased region" description="Acidic residues" evidence="1">
    <location>
        <begin position="258"/>
        <end position="267"/>
    </location>
</feature>
<feature type="region of interest" description="Disordered" evidence="1">
    <location>
        <begin position="50"/>
        <end position="111"/>
    </location>
</feature>
<name>A0A6C0CW77_9ZZZZ</name>
<dbReference type="PROSITE" id="PS51082">
    <property type="entry name" value="WH2"/>
    <property type="match status" value="1"/>
</dbReference>
<dbReference type="AlphaFoldDB" id="A0A6C0CW77"/>
<protein>
    <recommendedName>
        <fullName evidence="2">WH2 domain-containing protein</fullName>
    </recommendedName>
</protein>
<feature type="compositionally biased region" description="Basic and acidic residues" evidence="1">
    <location>
        <begin position="243"/>
        <end position="253"/>
    </location>
</feature>
<evidence type="ECO:0000313" key="3">
    <source>
        <dbReference type="EMBL" id="QHT08180.1"/>
    </source>
</evidence>
<dbReference type="InterPro" id="IPR003124">
    <property type="entry name" value="WH2_dom"/>
</dbReference>
<feature type="compositionally biased region" description="Basic and acidic residues" evidence="1">
    <location>
        <begin position="268"/>
        <end position="277"/>
    </location>
</feature>